<evidence type="ECO:0000313" key="2">
    <source>
        <dbReference type="Proteomes" id="UP000886602"/>
    </source>
</evidence>
<dbReference type="Proteomes" id="UP000886602">
    <property type="component" value="Unassembled WGS sequence"/>
</dbReference>
<gene>
    <name evidence="1" type="ORF">IPJ48_17800</name>
</gene>
<comment type="caution">
    <text evidence="1">The sequence shown here is derived from an EMBL/GenBank/DDBJ whole genome shotgun (WGS) entry which is preliminary data.</text>
</comment>
<reference evidence="1" key="1">
    <citation type="submission" date="2020-10" db="EMBL/GenBank/DDBJ databases">
        <title>Connecting structure to function with the recovery of over 1000 high-quality activated sludge metagenome-assembled genomes encoding full-length rRNA genes using long-read sequencing.</title>
        <authorList>
            <person name="Singleton C.M."/>
            <person name="Petriglieri F."/>
            <person name="Kristensen J.M."/>
            <person name="Kirkegaard R.H."/>
            <person name="Michaelsen T.Y."/>
            <person name="Andersen M.H."/>
            <person name="Karst S.M."/>
            <person name="Dueholm M.S."/>
            <person name="Nielsen P.H."/>
            <person name="Albertsen M."/>
        </authorList>
    </citation>
    <scope>NUCLEOTIDE SEQUENCE</scope>
    <source>
        <strain evidence="1">EsbW_18-Q3-R4-48_MAXAC.044</strain>
    </source>
</reference>
<name>A0A9D7FFN8_9RHOO</name>
<protein>
    <submittedName>
        <fullName evidence="1">Uncharacterized protein</fullName>
    </submittedName>
</protein>
<proteinExistence type="predicted"/>
<organism evidence="1 2">
    <name type="scientific">Candidatus Propionivibrio dominans</name>
    <dbReference type="NCBI Taxonomy" id="2954373"/>
    <lineage>
        <taxon>Bacteria</taxon>
        <taxon>Pseudomonadati</taxon>
        <taxon>Pseudomonadota</taxon>
        <taxon>Betaproteobacteria</taxon>
        <taxon>Rhodocyclales</taxon>
        <taxon>Rhodocyclaceae</taxon>
        <taxon>Propionivibrio</taxon>
    </lineage>
</organism>
<accession>A0A9D7FFN8</accession>
<dbReference type="EMBL" id="JADJNC010000048">
    <property type="protein sequence ID" value="MBK7424782.1"/>
    <property type="molecule type" value="Genomic_DNA"/>
</dbReference>
<evidence type="ECO:0000313" key="1">
    <source>
        <dbReference type="EMBL" id="MBK7424782.1"/>
    </source>
</evidence>
<sequence>MFDSDIGRYVSSMSKPLLSSTLSGGDLSAGIKNSLFGGASAGLGSLLNSTDLMSGNTQEKNALANEVVGLAKTLSRKRKVA</sequence>
<dbReference type="AlphaFoldDB" id="A0A9D7FFN8"/>